<feature type="compositionally biased region" description="Basic residues" evidence="1">
    <location>
        <begin position="1233"/>
        <end position="1242"/>
    </location>
</feature>
<feature type="region of interest" description="Disordered" evidence="1">
    <location>
        <begin position="1185"/>
        <end position="1205"/>
    </location>
</feature>
<evidence type="ECO:0000313" key="2">
    <source>
        <dbReference type="EMBL" id="KAK7105737.1"/>
    </source>
</evidence>
<dbReference type="GO" id="GO:0035082">
    <property type="term" value="P:axoneme assembly"/>
    <property type="evidence" value="ECO:0007669"/>
    <property type="project" value="TreeGrafter"/>
</dbReference>
<feature type="compositionally biased region" description="Low complexity" evidence="1">
    <location>
        <begin position="1243"/>
        <end position="1252"/>
    </location>
</feature>
<feature type="compositionally biased region" description="Polar residues" evidence="1">
    <location>
        <begin position="145"/>
        <end position="154"/>
    </location>
</feature>
<feature type="region of interest" description="Disordered" evidence="1">
    <location>
        <begin position="1576"/>
        <end position="1624"/>
    </location>
</feature>
<feature type="compositionally biased region" description="Polar residues" evidence="1">
    <location>
        <begin position="714"/>
        <end position="728"/>
    </location>
</feature>
<keyword evidence="3" id="KW-1185">Reference proteome</keyword>
<name>A0AAN9GEU7_9CAEN</name>
<gene>
    <name evidence="2" type="ORF">V1264_017078</name>
</gene>
<feature type="compositionally biased region" description="Basic and acidic residues" evidence="1">
    <location>
        <begin position="63"/>
        <end position="94"/>
    </location>
</feature>
<feature type="compositionally biased region" description="Low complexity" evidence="1">
    <location>
        <begin position="985"/>
        <end position="996"/>
    </location>
</feature>
<sequence length="1624" mass="181054">MSAREPLSTYRTNSDGTIHPETDNPALLALLREKSTAEHNSPSRTSARSSSTKRAKHAAASQPDKHGESSGDRVVKAARGKSREKVSARQRDSLEDQSGESAHPSLTETQKLTARVESPVNPVPIPAARSISQTIIREDNRRGSRSGNPSQAVTPISRIIPSETDSTSSELALLVDTTSRKSFILSEVDYGEEADDEEDTGTDDVDEEGDSDSTPVPSPDRRVDGRNSGNSAGQRGVSKQYPHPPPSPGVPTASAALPAAGVRVGTAPVAHPIVLHGPAAPSPDLTNPDHQRFVTPYAARRLKDKPVGRRSAVRLALHGEHGERATLNILKDQSWSVNQAARLRAQDAKETEASPVNESGADSTTPTPKNSYSPGPVDSLEIPTDRSSKAGQPQTGLNQTREASPEDEDDPRRSEGPPPIEGGRGVDPPPQSRADSNRCADSLEPRQTPKSERRADSLEPRQTPKSERRADSLEPQQRSKPNSRAGSVDSESSTQAGDPDTDRSNIEPLPQVGPSPTPLSAHNTPLREEQGPALTVGASSSVSNSARATPASILKKPREQDPPVSVNKVYVESPTFTPEEEDEYRFVSSRIDNHDDEDPNADHPTYRGLDEHAVNMMERGPGADSRATRKPFKQVRYEDDQDRYEDREEIANYSRPAQQQQQPPQRQYVIKTKSESAQPVSVNLPPAQPVRSLTLPSGPSYDPADEEDLERESSYQQQLKDRVSNLQRNSEDTVIPRLPLRPESEDFKDSLNFPEDVELDSERLNRHRNSIDLYEQQQLQYNMQNTQWGDPPAPPPGRGNFPPQRQAYGNNMRHGYAQPQQGFANDPQMQDYEDPQRYADVQRHGYADNQRQGYAGPQRQGYADNGRQGYVDNDRQGYVDPQRQGYGDTPRQGYANPETGYAEPQRQAYANPQRQRYANPPVTHGDPQRQGYGNPQEGYADPQRQGYADTQGDYADTQGGYAEPQRQGFANPQRQGYVDPNGQDGYYEYAEQEPQQYGPPPVRGGNPRLARQAPPPPRPQQGGYHAQETQPPPQSYQPQQYAPEPDPRFQDQRQGQYMERNSPPPQQGYVGSNAAPQDGFYMTEPRGYNEDAYQQDYNGNYDDRGGVYYAEDYDPAAEDPDRYEQRDVSQRSTGRESEEPEKPKVDYILHNKFDYGRPQKRTYKKIHNVKKEEEEKLNHIFIHPKVKGKGGKGSRNTSPSKQPTIAEDVEESVLTRGAQDLWAQRSASLAHAKNAKAGKKKSGSGTSMMSNNRRMFHSDSSLAGSGQPLRQPLQSVNPSANHMQLVPAAQQPLQMSPSHTPHYRQPLDLRPIKQELVTEDGQRISVDVNLRLISPTLGMQAETGEYVQQPMGNQRHTGMQYPVDRMPNGQQPYRTPDENYGPPERYSADDALARNAQGNRVAAGYVSDSNHDYSSPAYSTNPYTKIPPIPASSEAPRSAPVHSEGSYMMSYLRDKEKLEKKERPRYKVYGLKDYQRMQNEVRLGTRTLGPDLDNDTFKERREKALRQMEYAKAVKAKNTQELVTRKPPSFPRTNKEDDMLSKRRLAVEYAKNVPKPTVKPKANPYNSYELASQLSPIAKQSYSPHSPQQESSVEVLDLERLHERHQQDKQSAEMIQRKVQGVMS</sequence>
<feature type="compositionally biased region" description="Low complexity" evidence="1">
    <location>
        <begin position="773"/>
        <end position="790"/>
    </location>
</feature>
<feature type="compositionally biased region" description="Acidic residues" evidence="1">
    <location>
        <begin position="189"/>
        <end position="211"/>
    </location>
</feature>
<organism evidence="2 3">
    <name type="scientific">Littorina saxatilis</name>
    <dbReference type="NCBI Taxonomy" id="31220"/>
    <lineage>
        <taxon>Eukaryota</taxon>
        <taxon>Metazoa</taxon>
        <taxon>Spiralia</taxon>
        <taxon>Lophotrochozoa</taxon>
        <taxon>Mollusca</taxon>
        <taxon>Gastropoda</taxon>
        <taxon>Caenogastropoda</taxon>
        <taxon>Littorinimorpha</taxon>
        <taxon>Littorinoidea</taxon>
        <taxon>Littorinidae</taxon>
        <taxon>Littorina</taxon>
    </lineage>
</organism>
<feature type="compositionally biased region" description="Polar residues" evidence="1">
    <location>
        <begin position="1194"/>
        <end position="1203"/>
    </location>
</feature>
<feature type="region of interest" description="Disordered" evidence="1">
    <location>
        <begin position="768"/>
        <end position="1153"/>
    </location>
</feature>
<protein>
    <submittedName>
        <fullName evidence="2">Uncharacterized protein</fullName>
    </submittedName>
</protein>
<dbReference type="Pfam" id="PF15261">
    <property type="entry name" value="JHY"/>
    <property type="match status" value="1"/>
</dbReference>
<evidence type="ECO:0000256" key="1">
    <source>
        <dbReference type="SAM" id="MobiDB-lite"/>
    </source>
</evidence>
<feature type="compositionally biased region" description="Polar residues" evidence="1">
    <location>
        <begin position="389"/>
        <end position="402"/>
    </location>
</feature>
<feature type="compositionally biased region" description="Polar residues" evidence="1">
    <location>
        <begin position="1576"/>
        <end position="1592"/>
    </location>
</feature>
<accession>A0AAN9GEU7</accession>
<dbReference type="PANTHER" id="PTHR14726:SF1">
    <property type="entry name" value="JHY PROTEIN HOMOLOG"/>
    <property type="match status" value="1"/>
</dbReference>
<feature type="compositionally biased region" description="Basic and acidic residues" evidence="1">
    <location>
        <begin position="740"/>
        <end position="749"/>
    </location>
</feature>
<feature type="compositionally biased region" description="Polar residues" evidence="1">
    <location>
        <begin position="354"/>
        <end position="373"/>
    </location>
</feature>
<feature type="compositionally biased region" description="Basic and acidic residues" evidence="1">
    <location>
        <begin position="1119"/>
        <end position="1153"/>
    </location>
</feature>
<feature type="compositionally biased region" description="Basic and acidic residues" evidence="1">
    <location>
        <begin position="1597"/>
        <end position="1611"/>
    </location>
</feature>
<feature type="region of interest" description="Disordered" evidence="1">
    <location>
        <begin position="1229"/>
        <end position="1269"/>
    </location>
</feature>
<dbReference type="Proteomes" id="UP001374579">
    <property type="component" value="Unassembled WGS sequence"/>
</dbReference>
<feature type="region of interest" description="Disordered" evidence="1">
    <location>
        <begin position="1"/>
        <end position="169"/>
    </location>
</feature>
<feature type="compositionally biased region" description="Basic and acidic residues" evidence="1">
    <location>
        <begin position="435"/>
        <end position="472"/>
    </location>
</feature>
<dbReference type="PANTHER" id="PTHR14726">
    <property type="entry name" value="JHY PROTEIN HOMOLOG"/>
    <property type="match status" value="1"/>
</dbReference>
<feature type="region of interest" description="Disordered" evidence="1">
    <location>
        <begin position="187"/>
        <end position="254"/>
    </location>
</feature>
<dbReference type="EMBL" id="JBAMIC010000007">
    <property type="protein sequence ID" value="KAK7105737.1"/>
    <property type="molecule type" value="Genomic_DNA"/>
</dbReference>
<feature type="compositionally biased region" description="Basic and acidic residues" evidence="1">
    <location>
        <begin position="600"/>
        <end position="613"/>
    </location>
</feature>
<feature type="compositionally biased region" description="Polar residues" evidence="1">
    <location>
        <begin position="474"/>
        <end position="496"/>
    </location>
</feature>
<feature type="region of interest" description="Disordered" evidence="1">
    <location>
        <begin position="341"/>
        <end position="754"/>
    </location>
</feature>
<feature type="compositionally biased region" description="Basic and acidic residues" evidence="1">
    <location>
        <begin position="834"/>
        <end position="846"/>
    </location>
</feature>
<reference evidence="2 3" key="1">
    <citation type="submission" date="2024-02" db="EMBL/GenBank/DDBJ databases">
        <title>Chromosome-scale genome assembly of the rough periwinkle Littorina saxatilis.</title>
        <authorList>
            <person name="De Jode A."/>
            <person name="Faria R."/>
            <person name="Formenti G."/>
            <person name="Sims Y."/>
            <person name="Smith T.P."/>
            <person name="Tracey A."/>
            <person name="Wood J.M.D."/>
            <person name="Zagrodzka Z.B."/>
            <person name="Johannesson K."/>
            <person name="Butlin R.K."/>
            <person name="Leder E.H."/>
        </authorList>
    </citation>
    <scope>NUCLEOTIDE SEQUENCE [LARGE SCALE GENOMIC DNA]</scope>
    <source>
        <strain evidence="2">Snail1</strain>
        <tissue evidence="2">Muscle</tissue>
    </source>
</reference>
<dbReference type="InterPro" id="IPR027968">
    <property type="entry name" value="JHY"/>
</dbReference>
<feature type="compositionally biased region" description="Low complexity" evidence="1">
    <location>
        <begin position="655"/>
        <end position="667"/>
    </location>
</feature>
<comment type="caution">
    <text evidence="2">The sequence shown here is derived from an EMBL/GenBank/DDBJ whole genome shotgun (WGS) entry which is preliminary data.</text>
</comment>
<feature type="compositionally biased region" description="Polar residues" evidence="1">
    <location>
        <begin position="537"/>
        <end position="547"/>
    </location>
</feature>
<evidence type="ECO:0000313" key="3">
    <source>
        <dbReference type="Proteomes" id="UP001374579"/>
    </source>
</evidence>
<proteinExistence type="predicted"/>